<evidence type="ECO:0000313" key="2">
    <source>
        <dbReference type="EMBL" id="KPM47723.1"/>
    </source>
</evidence>
<name>A0A0P7C3M0_9BACT</name>
<feature type="domain" description="Beta-lactamase-related" evidence="1">
    <location>
        <begin position="35"/>
        <end position="278"/>
    </location>
</feature>
<dbReference type="AlphaFoldDB" id="A0A0P7C3M0"/>
<evidence type="ECO:0000313" key="3">
    <source>
        <dbReference type="Proteomes" id="UP000050454"/>
    </source>
</evidence>
<dbReference type="EMBL" id="LGTQ01000010">
    <property type="protein sequence ID" value="KPM47723.1"/>
    <property type="molecule type" value="Genomic_DNA"/>
</dbReference>
<dbReference type="InterPro" id="IPR050491">
    <property type="entry name" value="AmpC-like"/>
</dbReference>
<dbReference type="InterPro" id="IPR001466">
    <property type="entry name" value="Beta-lactam-related"/>
</dbReference>
<proteinExistence type="predicted"/>
<dbReference type="STRING" id="1605367.AFM12_14430"/>
<dbReference type="PATRIC" id="fig|1605367.3.peg.290"/>
<accession>A0A0P7C3M0</accession>
<dbReference type="PROSITE" id="PS51257">
    <property type="entry name" value="PROKAR_LIPOPROTEIN"/>
    <property type="match status" value="1"/>
</dbReference>
<gene>
    <name evidence="2" type="ORF">AFM12_14430</name>
</gene>
<dbReference type="SUPFAM" id="SSF56601">
    <property type="entry name" value="beta-lactamase/transpeptidase-like"/>
    <property type="match status" value="1"/>
</dbReference>
<dbReference type="Proteomes" id="UP000050454">
    <property type="component" value="Unassembled WGS sequence"/>
</dbReference>
<reference evidence="2 3" key="1">
    <citation type="submission" date="2015-07" db="EMBL/GenBank/DDBJ databases">
        <title>The draft genome sequence of Leadbetterella sp. JN14-9.</title>
        <authorList>
            <person name="Liu Y."/>
            <person name="Du J."/>
            <person name="Shao Z."/>
        </authorList>
    </citation>
    <scope>NUCLEOTIDE SEQUENCE [LARGE SCALE GENOMIC DNA]</scope>
    <source>
        <strain evidence="2 3">JN14-9</strain>
    </source>
</reference>
<dbReference type="Gene3D" id="3.40.710.10">
    <property type="entry name" value="DD-peptidase/beta-lactamase superfamily"/>
    <property type="match status" value="1"/>
</dbReference>
<organism evidence="2 3">
    <name type="scientific">Jiulongibacter sediminis</name>
    <dbReference type="NCBI Taxonomy" id="1605367"/>
    <lineage>
        <taxon>Bacteria</taxon>
        <taxon>Pseudomonadati</taxon>
        <taxon>Bacteroidota</taxon>
        <taxon>Cytophagia</taxon>
        <taxon>Cytophagales</taxon>
        <taxon>Leadbetterellaceae</taxon>
        <taxon>Jiulongibacter</taxon>
    </lineage>
</organism>
<dbReference type="InterPro" id="IPR012338">
    <property type="entry name" value="Beta-lactam/transpept-like"/>
</dbReference>
<dbReference type="PANTHER" id="PTHR46825:SF9">
    <property type="entry name" value="BETA-LACTAMASE-RELATED DOMAIN-CONTAINING PROTEIN"/>
    <property type="match status" value="1"/>
</dbReference>
<keyword evidence="3" id="KW-1185">Reference proteome</keyword>
<sequence length="338" mass="38279">MKLQRKMLQIVLLSSLLFMQGCVLDLRPLSDTLDTEISHLVEKEFDGMIVYVNQGNESKLYSAGWKNRKNKIPADPHALFKIASISKLYIAAATVKLVAAGQLSLDDHLNQLIPEVSGKIENADVITLRLLLQHRSGIPEFIYHPDFVNHDPEESYLATASIIYDQPADFKPDQKYKYSNTNYLLIGEILDRTLGYSHHLYIKNEILLPLGLNNTYSLYSEVDPEKVMSGYYKGHEPDLKANDYTRPGGSMVATAEDVGLFLRALIDGSLLSPEEQALYSSVYVYEHTGWLSGYTSIARYEEDIDTVVVQFVNTSGKEIFWLKLENAYDRIVSILKKE</sequence>
<comment type="caution">
    <text evidence="2">The sequence shown here is derived from an EMBL/GenBank/DDBJ whole genome shotgun (WGS) entry which is preliminary data.</text>
</comment>
<evidence type="ECO:0000259" key="1">
    <source>
        <dbReference type="Pfam" id="PF00144"/>
    </source>
</evidence>
<dbReference type="Pfam" id="PF00144">
    <property type="entry name" value="Beta-lactamase"/>
    <property type="match status" value="1"/>
</dbReference>
<protein>
    <submittedName>
        <fullName evidence="2">Beta-lactamase</fullName>
    </submittedName>
</protein>
<dbReference type="PANTHER" id="PTHR46825">
    <property type="entry name" value="D-ALANYL-D-ALANINE-CARBOXYPEPTIDASE/ENDOPEPTIDASE AMPH"/>
    <property type="match status" value="1"/>
</dbReference>